<dbReference type="Pfam" id="PF00226">
    <property type="entry name" value="DnaJ"/>
    <property type="match status" value="1"/>
</dbReference>
<feature type="region of interest" description="Disordered" evidence="6">
    <location>
        <begin position="182"/>
        <end position="203"/>
    </location>
</feature>
<comment type="subcellular location">
    <subcellularLocation>
        <location evidence="5">Endomembrane system</location>
        <topology evidence="5">Single-pass membrane protein</topology>
    </subcellularLocation>
</comment>
<dbReference type="InterPro" id="IPR036869">
    <property type="entry name" value="J_dom_sf"/>
</dbReference>
<keyword evidence="4 7" id="KW-0472">Membrane</keyword>
<keyword evidence="2" id="KW-0732">Signal</keyword>
<dbReference type="AlphaFoldDB" id="A0A8L8KKH3"/>
<accession>A0A8L8KKH3</accession>
<dbReference type="InterPro" id="IPR001623">
    <property type="entry name" value="DnaJ_domain"/>
</dbReference>
<dbReference type="Proteomes" id="UP000050761">
    <property type="component" value="Unassembled WGS sequence"/>
</dbReference>
<keyword evidence="1 7" id="KW-0812">Transmembrane</keyword>
<evidence type="ECO:0000313" key="9">
    <source>
        <dbReference type="Proteomes" id="UP000050761"/>
    </source>
</evidence>
<evidence type="ECO:0000256" key="1">
    <source>
        <dbReference type="ARBA" id="ARBA00022692"/>
    </source>
</evidence>
<dbReference type="PRINTS" id="PR00625">
    <property type="entry name" value="JDOMAIN"/>
</dbReference>
<dbReference type="PANTHER" id="PTHR44653:SF2">
    <property type="entry name" value="DNAJ HOMOLOG SUBFAMILY C MEMBER 1"/>
    <property type="match status" value="1"/>
</dbReference>
<dbReference type="Gene3D" id="1.10.10.60">
    <property type="entry name" value="Homeodomain-like"/>
    <property type="match status" value="1"/>
</dbReference>
<dbReference type="PROSITE" id="PS50076">
    <property type="entry name" value="DNAJ_2"/>
    <property type="match status" value="1"/>
</dbReference>
<evidence type="ECO:0000256" key="6">
    <source>
        <dbReference type="SAM" id="MobiDB-lite"/>
    </source>
</evidence>
<keyword evidence="9" id="KW-1185">Reference proteome</keyword>
<organism evidence="9 10">
    <name type="scientific">Heligmosomoides polygyrus</name>
    <name type="common">Parasitic roundworm</name>
    <dbReference type="NCBI Taxonomy" id="6339"/>
    <lineage>
        <taxon>Eukaryota</taxon>
        <taxon>Metazoa</taxon>
        <taxon>Ecdysozoa</taxon>
        <taxon>Nematoda</taxon>
        <taxon>Chromadorea</taxon>
        <taxon>Rhabditida</taxon>
        <taxon>Rhabditina</taxon>
        <taxon>Rhabditomorpha</taxon>
        <taxon>Strongyloidea</taxon>
        <taxon>Heligmosomidae</taxon>
        <taxon>Heligmosomoides</taxon>
    </lineage>
</organism>
<evidence type="ECO:0000256" key="5">
    <source>
        <dbReference type="ARBA" id="ARBA00037847"/>
    </source>
</evidence>
<keyword evidence="3 7" id="KW-1133">Transmembrane helix</keyword>
<proteinExistence type="predicted"/>
<name>A0A8L8KKH3_HELPZ</name>
<evidence type="ECO:0000256" key="4">
    <source>
        <dbReference type="ARBA" id="ARBA00023136"/>
    </source>
</evidence>
<dbReference type="SUPFAM" id="SSF46565">
    <property type="entry name" value="Chaperone J-domain"/>
    <property type="match status" value="1"/>
</dbReference>
<evidence type="ECO:0000256" key="7">
    <source>
        <dbReference type="SAM" id="Phobius"/>
    </source>
</evidence>
<sequence>LYLILSSIEVNEICSSKIKKAYRKLSLEWHPDRNSAPDASEKFRQIVSIYEVLKSAELKEKYNNVLEFGLPDWRQPIYYYRKMRKLAWYEALLVLIGVSTIAHYLMMWAAYYEKYLVLSQNIRKSRKRDKKKEPEDFMTQIRDALEVYRPQFYGLLPFLIAKGSWSLFMTLIWTAQEYMTRKEPEVEEEEPEPRRPTPPPRAPEFTYEMATDLKPVSTNNPELYAKYMSEFDDAKKKQTGGAWTSEELYQLVLWVVFGTPNRWECMARVLNRSAPDITAMAAKLKQMKQVRRPQCFLVLDEEAVSFVIEHSHCFSKKLTFSWSAFSDEFI</sequence>
<evidence type="ECO:0000256" key="2">
    <source>
        <dbReference type="ARBA" id="ARBA00022729"/>
    </source>
</evidence>
<dbReference type="PANTHER" id="PTHR44653">
    <property type="entry name" value="DNAJ HOMOLOG SUBFAMILY C MEMBER 1"/>
    <property type="match status" value="1"/>
</dbReference>
<dbReference type="InterPro" id="IPR052606">
    <property type="entry name" value="DnaJ_domain_protein"/>
</dbReference>
<dbReference type="Gene3D" id="1.10.287.110">
    <property type="entry name" value="DnaJ domain"/>
    <property type="match status" value="1"/>
</dbReference>
<dbReference type="WBParaSite" id="HPBE_0001544001-mRNA-1">
    <property type="protein sequence ID" value="HPBE_0001544001-mRNA-1"/>
    <property type="gene ID" value="HPBE_0001544001"/>
</dbReference>
<feature type="transmembrane region" description="Helical" evidence="7">
    <location>
        <begin position="152"/>
        <end position="173"/>
    </location>
</feature>
<feature type="domain" description="J" evidence="8">
    <location>
        <begin position="1"/>
        <end position="66"/>
    </location>
</feature>
<protein>
    <submittedName>
        <fullName evidence="10">J domain-containing protein</fullName>
    </submittedName>
</protein>
<evidence type="ECO:0000256" key="3">
    <source>
        <dbReference type="ARBA" id="ARBA00022989"/>
    </source>
</evidence>
<feature type="transmembrane region" description="Helical" evidence="7">
    <location>
        <begin position="86"/>
        <end position="111"/>
    </location>
</feature>
<evidence type="ECO:0000259" key="8">
    <source>
        <dbReference type="PROSITE" id="PS50076"/>
    </source>
</evidence>
<dbReference type="GO" id="GO:0012505">
    <property type="term" value="C:endomembrane system"/>
    <property type="evidence" value="ECO:0007669"/>
    <property type="project" value="UniProtKB-SubCell"/>
</dbReference>
<dbReference type="CDD" id="cd06257">
    <property type="entry name" value="DnaJ"/>
    <property type="match status" value="1"/>
</dbReference>
<reference evidence="10" key="1">
    <citation type="submission" date="2019-09" db="UniProtKB">
        <authorList>
            <consortium name="WormBaseParasite"/>
        </authorList>
    </citation>
    <scope>IDENTIFICATION</scope>
</reference>
<evidence type="ECO:0000313" key="10">
    <source>
        <dbReference type="WBParaSite" id="HPBE_0001544001-mRNA-1"/>
    </source>
</evidence>
<dbReference type="SMART" id="SM00271">
    <property type="entry name" value="DnaJ"/>
    <property type="match status" value="1"/>
</dbReference>